<evidence type="ECO:0000313" key="1">
    <source>
        <dbReference type="EMBL" id="RKM90851.1"/>
    </source>
</evidence>
<dbReference type="EMBL" id="JNAD02000021">
    <property type="protein sequence ID" value="RKM90851.1"/>
    <property type="molecule type" value="Genomic_DNA"/>
</dbReference>
<dbReference type="RefSeq" id="WP_043466514.1">
    <property type="nucleotide sequence ID" value="NZ_CP134822.1"/>
</dbReference>
<comment type="caution">
    <text evidence="1">The sequence shown here is derived from an EMBL/GenBank/DDBJ whole genome shotgun (WGS) entry which is preliminary data.</text>
</comment>
<gene>
    <name evidence="1" type="ORF">SFRA_030785</name>
</gene>
<dbReference type="OrthoDB" id="4333217at2"/>
<evidence type="ECO:0000313" key="2">
    <source>
        <dbReference type="Proteomes" id="UP000028058"/>
    </source>
</evidence>
<reference evidence="1 2" key="1">
    <citation type="journal article" date="2014" name="Genome Announc.">
        <title>Draft Genome Sequence of Streptomyces fradiae ATCC 19609, a Strain Highly Sensitive to Antibiotics.</title>
        <authorList>
            <person name="Bekker O.B."/>
            <person name="Klimina K.M."/>
            <person name="Vatlin A.A."/>
            <person name="Zakharevich N.V."/>
            <person name="Kasianov A.S."/>
            <person name="Danilenko V.N."/>
        </authorList>
    </citation>
    <scope>NUCLEOTIDE SEQUENCE [LARGE SCALE GENOMIC DNA]</scope>
    <source>
        <strain evidence="1 2">ATCC 19609</strain>
    </source>
</reference>
<dbReference type="AlphaFoldDB" id="A0A3R7HZN7"/>
<sequence length="59" mass="6189">MPAFALFVAVVVVCFEQLVESRFGAVGVVGMLMLSIGVKARNVTCSCVGAVMLALLLTR</sequence>
<protein>
    <submittedName>
        <fullName evidence="1">Uncharacterized protein</fullName>
    </submittedName>
</protein>
<accession>A0A3R7HZN7</accession>
<name>A0A3R7HZN7_9ACTN</name>
<keyword evidence="2" id="KW-1185">Reference proteome</keyword>
<proteinExistence type="predicted"/>
<organism evidence="1 2">
    <name type="scientific">Streptomyces xinghaiensis</name>
    <dbReference type="NCBI Taxonomy" id="1038928"/>
    <lineage>
        <taxon>Bacteria</taxon>
        <taxon>Bacillati</taxon>
        <taxon>Actinomycetota</taxon>
        <taxon>Actinomycetes</taxon>
        <taxon>Kitasatosporales</taxon>
        <taxon>Streptomycetaceae</taxon>
        <taxon>Streptomyces</taxon>
    </lineage>
</organism>
<dbReference type="Proteomes" id="UP000028058">
    <property type="component" value="Unassembled WGS sequence"/>
</dbReference>